<sequence length="116" mass="12336">MSGQPAAVALHPNGDRTSVHVDGATVRLIRLDGRGTRLGHAALHTSAVPGELVTTMATALALPAPGGALLRVAGDTVTVIVRTPPGDMLVCRLRYRTRQGYRLLRRTLVRVPQTRA</sequence>
<organism evidence="1 2">
    <name type="scientific">[Empedobacter] haloabium</name>
    <dbReference type="NCBI Taxonomy" id="592317"/>
    <lineage>
        <taxon>Bacteria</taxon>
        <taxon>Pseudomonadati</taxon>
        <taxon>Pseudomonadota</taxon>
        <taxon>Betaproteobacteria</taxon>
        <taxon>Burkholderiales</taxon>
        <taxon>Oxalobacteraceae</taxon>
        <taxon>Telluria group</taxon>
        <taxon>Telluria group incertae sedis</taxon>
    </lineage>
</organism>
<accession>A0ABZ1UKZ6</accession>
<gene>
    <name evidence="1" type="ORF">E7V67_026560</name>
</gene>
<name>A0ABZ1UKZ6_9BURK</name>
<dbReference type="Proteomes" id="UP000321323">
    <property type="component" value="Chromosome"/>
</dbReference>
<protein>
    <submittedName>
        <fullName evidence="1">Uncharacterized protein</fullName>
    </submittedName>
</protein>
<keyword evidence="2" id="KW-1185">Reference proteome</keyword>
<evidence type="ECO:0000313" key="1">
    <source>
        <dbReference type="EMBL" id="WUR13207.1"/>
    </source>
</evidence>
<proteinExistence type="predicted"/>
<dbReference type="EMBL" id="CP136508">
    <property type="protein sequence ID" value="WUR13207.1"/>
    <property type="molecule type" value="Genomic_DNA"/>
</dbReference>
<reference evidence="1 2" key="1">
    <citation type="journal article" date="2019" name="Int. J. Syst. Evol. Microbiol.">
        <title>The Draft Whole-Genome Sequence of the Antibiotic Producer Empedobacter haloabium ATCC 31962 Provides Indications for Its Taxonomic Reclassification.</title>
        <authorList>
            <person name="Miess H."/>
            <person name="Arlt P."/>
            <person name="Apel A.K."/>
            <person name="Weber T."/>
            <person name="Nieselt K."/>
            <person name="Hanssen F."/>
            <person name="Czemmel S."/>
            <person name="Nahnsen S."/>
            <person name="Gross H."/>
        </authorList>
    </citation>
    <scope>NUCLEOTIDE SEQUENCE [LARGE SCALE GENOMIC DNA]</scope>
    <source>
        <strain evidence="1 2">ATCC 31962</strain>
    </source>
</reference>
<evidence type="ECO:0000313" key="2">
    <source>
        <dbReference type="Proteomes" id="UP000321323"/>
    </source>
</evidence>